<dbReference type="Gene3D" id="3.40.50.10140">
    <property type="entry name" value="Toll/interleukin-1 receptor homology (TIR) domain"/>
    <property type="match status" value="1"/>
</dbReference>
<evidence type="ECO:0000256" key="1">
    <source>
        <dbReference type="SAM" id="MobiDB-lite"/>
    </source>
</evidence>
<feature type="region of interest" description="Disordered" evidence="1">
    <location>
        <begin position="92"/>
        <end position="137"/>
    </location>
</feature>
<sequence>MEKIAEQIDKATMMIVCLSDSYARDNHCFSELMYGYHSKRLIVPLIIQKQYKVDEWLRSIVDKNKCIYIDISDVKKSGPLLIKEINQRKTKYSSNVRATTPAKNVLDKQKQNTPERPTSTIRFSDRTSVIPDKESER</sequence>
<evidence type="ECO:0000313" key="4">
    <source>
        <dbReference type="Proteomes" id="UP000663881"/>
    </source>
</evidence>
<accession>A0A820RGH5</accession>
<dbReference type="EMBL" id="CAJOAY010033444">
    <property type="protein sequence ID" value="CAF4438725.1"/>
    <property type="molecule type" value="Genomic_DNA"/>
</dbReference>
<protein>
    <recommendedName>
        <fullName evidence="2">TIR domain-containing protein</fullName>
    </recommendedName>
</protein>
<feature type="domain" description="TIR" evidence="2">
    <location>
        <begin position="2"/>
        <end position="72"/>
    </location>
</feature>
<dbReference type="GO" id="GO:0007165">
    <property type="term" value="P:signal transduction"/>
    <property type="evidence" value="ECO:0007669"/>
    <property type="project" value="InterPro"/>
</dbReference>
<feature type="compositionally biased region" description="Polar residues" evidence="1">
    <location>
        <begin position="92"/>
        <end position="102"/>
    </location>
</feature>
<comment type="caution">
    <text evidence="3">The sequence shown here is derived from an EMBL/GenBank/DDBJ whole genome shotgun (WGS) entry which is preliminary data.</text>
</comment>
<proteinExistence type="predicted"/>
<name>A0A820RGH5_9BILA</name>
<evidence type="ECO:0000259" key="2">
    <source>
        <dbReference type="Pfam" id="PF13676"/>
    </source>
</evidence>
<dbReference type="Proteomes" id="UP000663881">
    <property type="component" value="Unassembled WGS sequence"/>
</dbReference>
<dbReference type="InterPro" id="IPR035897">
    <property type="entry name" value="Toll_tir_struct_dom_sf"/>
</dbReference>
<dbReference type="Pfam" id="PF13676">
    <property type="entry name" value="TIR_2"/>
    <property type="match status" value="1"/>
</dbReference>
<dbReference type="PANTHER" id="PTHR46270:SF2">
    <property type="entry name" value="TIR DOMAIN-CONTAINING PROTEIN"/>
    <property type="match status" value="1"/>
</dbReference>
<reference evidence="3" key="1">
    <citation type="submission" date="2021-02" db="EMBL/GenBank/DDBJ databases">
        <authorList>
            <person name="Nowell W R."/>
        </authorList>
    </citation>
    <scope>NUCLEOTIDE SEQUENCE</scope>
</reference>
<organism evidence="3 4">
    <name type="scientific">Adineta steineri</name>
    <dbReference type="NCBI Taxonomy" id="433720"/>
    <lineage>
        <taxon>Eukaryota</taxon>
        <taxon>Metazoa</taxon>
        <taxon>Spiralia</taxon>
        <taxon>Gnathifera</taxon>
        <taxon>Rotifera</taxon>
        <taxon>Eurotatoria</taxon>
        <taxon>Bdelloidea</taxon>
        <taxon>Adinetida</taxon>
        <taxon>Adinetidae</taxon>
        <taxon>Adineta</taxon>
    </lineage>
</organism>
<dbReference type="SUPFAM" id="SSF52200">
    <property type="entry name" value="Toll/Interleukin receptor TIR domain"/>
    <property type="match status" value="1"/>
</dbReference>
<evidence type="ECO:0000313" key="3">
    <source>
        <dbReference type="EMBL" id="CAF4438725.1"/>
    </source>
</evidence>
<feature type="non-terminal residue" evidence="3">
    <location>
        <position position="137"/>
    </location>
</feature>
<gene>
    <name evidence="3" type="ORF">OKA104_LOCUS53498</name>
</gene>
<feature type="compositionally biased region" description="Polar residues" evidence="1">
    <location>
        <begin position="111"/>
        <end position="122"/>
    </location>
</feature>
<dbReference type="AlphaFoldDB" id="A0A820RGH5"/>
<dbReference type="PANTHER" id="PTHR46270">
    <property type="entry name" value="ARMADILLO-TYPE FOLD-RELATED"/>
    <property type="match status" value="1"/>
</dbReference>
<dbReference type="InterPro" id="IPR000157">
    <property type="entry name" value="TIR_dom"/>
</dbReference>